<evidence type="ECO:0000313" key="2">
    <source>
        <dbReference type="EMBL" id="KAK7306384.1"/>
    </source>
</evidence>
<feature type="region of interest" description="Disordered" evidence="1">
    <location>
        <begin position="116"/>
        <end position="135"/>
    </location>
</feature>
<dbReference type="EMBL" id="JAYMYQ010000011">
    <property type="protein sequence ID" value="KAK7306384.1"/>
    <property type="molecule type" value="Genomic_DNA"/>
</dbReference>
<keyword evidence="3" id="KW-1185">Reference proteome</keyword>
<accession>A0AAN9JZH1</accession>
<feature type="compositionally biased region" description="Polar residues" evidence="1">
    <location>
        <begin position="122"/>
        <end position="135"/>
    </location>
</feature>
<dbReference type="Proteomes" id="UP001367508">
    <property type="component" value="Unassembled WGS sequence"/>
</dbReference>
<dbReference type="AlphaFoldDB" id="A0AAN9JZH1"/>
<gene>
    <name evidence="2" type="ORF">VNO77_44322</name>
</gene>
<name>A0AAN9JZH1_CANGL</name>
<proteinExistence type="predicted"/>
<sequence length="135" mass="14080">MLADCHSSLKGLCSTVLLRINSFLWKANRLAIPTGSSSAMISSDNHSHFDGCLSSQSRSCSSLCLPIARSMYLVVDPLSFSDGYQPSFGPGAIETAMAGCVIGHKLCHVQGQADSNPGCHKASTSATISSPTVTS</sequence>
<protein>
    <submittedName>
        <fullName evidence="2">Uncharacterized protein</fullName>
    </submittedName>
</protein>
<organism evidence="2 3">
    <name type="scientific">Canavalia gladiata</name>
    <name type="common">Sword bean</name>
    <name type="synonym">Dolichos gladiatus</name>
    <dbReference type="NCBI Taxonomy" id="3824"/>
    <lineage>
        <taxon>Eukaryota</taxon>
        <taxon>Viridiplantae</taxon>
        <taxon>Streptophyta</taxon>
        <taxon>Embryophyta</taxon>
        <taxon>Tracheophyta</taxon>
        <taxon>Spermatophyta</taxon>
        <taxon>Magnoliopsida</taxon>
        <taxon>eudicotyledons</taxon>
        <taxon>Gunneridae</taxon>
        <taxon>Pentapetalae</taxon>
        <taxon>rosids</taxon>
        <taxon>fabids</taxon>
        <taxon>Fabales</taxon>
        <taxon>Fabaceae</taxon>
        <taxon>Papilionoideae</taxon>
        <taxon>50 kb inversion clade</taxon>
        <taxon>NPAAA clade</taxon>
        <taxon>indigoferoid/millettioid clade</taxon>
        <taxon>Phaseoleae</taxon>
        <taxon>Canavalia</taxon>
    </lineage>
</organism>
<comment type="caution">
    <text evidence="2">The sequence shown here is derived from an EMBL/GenBank/DDBJ whole genome shotgun (WGS) entry which is preliminary data.</text>
</comment>
<reference evidence="2 3" key="1">
    <citation type="submission" date="2024-01" db="EMBL/GenBank/DDBJ databases">
        <title>The genomes of 5 underutilized Papilionoideae crops provide insights into root nodulation and disease resistanc.</title>
        <authorList>
            <person name="Jiang F."/>
        </authorList>
    </citation>
    <scope>NUCLEOTIDE SEQUENCE [LARGE SCALE GENOMIC DNA]</scope>
    <source>
        <strain evidence="2">LVBAO_FW01</strain>
        <tissue evidence="2">Leaves</tissue>
    </source>
</reference>
<evidence type="ECO:0000256" key="1">
    <source>
        <dbReference type="SAM" id="MobiDB-lite"/>
    </source>
</evidence>
<evidence type="ECO:0000313" key="3">
    <source>
        <dbReference type="Proteomes" id="UP001367508"/>
    </source>
</evidence>